<reference evidence="2 3" key="1">
    <citation type="submission" date="2018-08" db="EMBL/GenBank/DDBJ databases">
        <title>Genomic investigation of the strawberry pathogen Phytophthora fragariae indicates pathogenicity is determined by transcriptional variation in three key races.</title>
        <authorList>
            <person name="Adams T.M."/>
            <person name="Armitage A.D."/>
            <person name="Sobczyk M.K."/>
            <person name="Bates H.J."/>
            <person name="Dunwell J.M."/>
            <person name="Nellist C.F."/>
            <person name="Harrison R.J."/>
        </authorList>
    </citation>
    <scope>NUCLEOTIDE SEQUENCE [LARGE SCALE GENOMIC DNA]</scope>
    <source>
        <strain evidence="2 3">SCRP333</strain>
    </source>
</reference>
<dbReference type="Proteomes" id="UP000434957">
    <property type="component" value="Unassembled WGS sequence"/>
</dbReference>
<keyword evidence="1" id="KW-1133">Transmembrane helix</keyword>
<comment type="caution">
    <text evidence="2">The sequence shown here is derived from an EMBL/GenBank/DDBJ whole genome shotgun (WGS) entry which is preliminary data.</text>
</comment>
<evidence type="ECO:0000313" key="3">
    <source>
        <dbReference type="Proteomes" id="UP000434957"/>
    </source>
</evidence>
<protein>
    <submittedName>
        <fullName evidence="2">Uncharacterized protein</fullName>
    </submittedName>
</protein>
<keyword evidence="1" id="KW-0812">Transmembrane</keyword>
<feature type="transmembrane region" description="Helical" evidence="1">
    <location>
        <begin position="12"/>
        <end position="29"/>
    </location>
</feature>
<gene>
    <name evidence="2" type="ORF">PR003_g26558</name>
</gene>
<organism evidence="2 3">
    <name type="scientific">Phytophthora rubi</name>
    <dbReference type="NCBI Taxonomy" id="129364"/>
    <lineage>
        <taxon>Eukaryota</taxon>
        <taxon>Sar</taxon>
        <taxon>Stramenopiles</taxon>
        <taxon>Oomycota</taxon>
        <taxon>Peronosporomycetes</taxon>
        <taxon>Peronosporales</taxon>
        <taxon>Peronosporaceae</taxon>
        <taxon>Phytophthora</taxon>
    </lineage>
</organism>
<dbReference type="PROSITE" id="PS51257">
    <property type="entry name" value="PROKAR_LIPOPROTEIN"/>
    <property type="match status" value="1"/>
</dbReference>
<dbReference type="AlphaFoldDB" id="A0A6A4C7Y9"/>
<evidence type="ECO:0000313" key="2">
    <source>
        <dbReference type="EMBL" id="KAE9285518.1"/>
    </source>
</evidence>
<sequence length="68" mass="7688">MYVRPRAHSKKLVYLFLLIFSKMHVNYVISIGCFNRCSVNVEHPPTPKASYLSQNEIAISARVSSTSS</sequence>
<keyword evidence="1" id="KW-0472">Membrane</keyword>
<accession>A0A6A4C7Y9</accession>
<keyword evidence="3" id="KW-1185">Reference proteome</keyword>
<proteinExistence type="predicted"/>
<name>A0A6A4C7Y9_9STRA</name>
<dbReference type="EMBL" id="QXFT01003468">
    <property type="protein sequence ID" value="KAE9285518.1"/>
    <property type="molecule type" value="Genomic_DNA"/>
</dbReference>
<evidence type="ECO:0000256" key="1">
    <source>
        <dbReference type="SAM" id="Phobius"/>
    </source>
</evidence>